<name>D7E5T6_METEZ</name>
<evidence type="ECO:0000313" key="3">
    <source>
        <dbReference type="EMBL" id="ADI72958.1"/>
    </source>
</evidence>
<evidence type="ECO:0000313" key="4">
    <source>
        <dbReference type="Proteomes" id="UP000000391"/>
    </source>
</evidence>
<evidence type="ECO:0000256" key="2">
    <source>
        <dbReference type="SAM" id="MobiDB-lite"/>
    </source>
</evidence>
<accession>D7E5T6</accession>
<dbReference type="AlphaFoldDB" id="D7E5T6"/>
<proteinExistence type="predicted"/>
<dbReference type="Proteomes" id="UP000000391">
    <property type="component" value="Chromosome"/>
</dbReference>
<gene>
    <name evidence="3" type="ordered locus">Metev_0026</name>
</gene>
<feature type="compositionally biased region" description="Basic and acidic residues" evidence="2">
    <location>
        <begin position="127"/>
        <end position="136"/>
    </location>
</feature>
<sequence length="152" mass="17854">MSKVKINTSIPQEYKEMIEQSGYSQTYCVTEALRQFFYGSDGKNQETSSDEEKNSDVDVLVYEERIQELKQDKERLYKLLGNKDLQLQNKDNQLTEKDNQLKNKEYQISSMFHKINTVEQKQNNKPHLTDHLKTDDGNPGLLKRLKSKFTNN</sequence>
<dbReference type="EMBL" id="CP002069">
    <property type="protein sequence ID" value="ADI72958.1"/>
    <property type="molecule type" value="Genomic_DNA"/>
</dbReference>
<dbReference type="RefSeq" id="WP_013193526.1">
    <property type="nucleotide sequence ID" value="NC_014253.1"/>
</dbReference>
<keyword evidence="1" id="KW-0175">Coiled coil</keyword>
<dbReference type="KEGG" id="mev:Metev_0026"/>
<evidence type="ECO:0000256" key="1">
    <source>
        <dbReference type="SAM" id="Coils"/>
    </source>
</evidence>
<dbReference type="GeneID" id="9345632"/>
<dbReference type="HOGENOM" id="CLU_1718210_0_0_2"/>
<feature type="region of interest" description="Disordered" evidence="2">
    <location>
        <begin position="122"/>
        <end position="152"/>
    </location>
</feature>
<feature type="coiled-coil region" evidence="1">
    <location>
        <begin position="59"/>
        <end position="107"/>
    </location>
</feature>
<keyword evidence="4" id="KW-1185">Reference proteome</keyword>
<reference evidence="3 4" key="1">
    <citation type="submission" date="2010-06" db="EMBL/GenBank/DDBJ databases">
        <title>Complete sequence chromosome of Methanohalobium evestigatum Z-7303.</title>
        <authorList>
            <consortium name="US DOE Joint Genome Institute"/>
            <person name="Lucas S."/>
            <person name="Copeland A."/>
            <person name="Lapidus A."/>
            <person name="Cheng J.-F."/>
            <person name="Bruce D."/>
            <person name="Goodwin L."/>
            <person name="Pitluck S."/>
            <person name="Saunders E."/>
            <person name="Detter J.C."/>
            <person name="Han C."/>
            <person name="Tapia R."/>
            <person name="Land M."/>
            <person name="Hauser L."/>
            <person name="Kyrpides N."/>
            <person name="Mikhailova N."/>
            <person name="Sieprawska-Lupa M."/>
            <person name="Whitman W.B."/>
            <person name="Anderson I."/>
            <person name="Woyke T."/>
        </authorList>
    </citation>
    <scope>NUCLEOTIDE SEQUENCE [LARGE SCALE GENOMIC DNA]</scope>
    <source>
        <strain evidence="4">ATCC BAA-1072 / DSM 3721 / NBRC 107634 / OCM 161 / Z-7303</strain>
    </source>
</reference>
<organism evidence="3 4">
    <name type="scientific">Methanohalobium evestigatum (strain ATCC BAA-1072 / DSM 3721 / NBRC 107634 / OCM 161 / Z-7303)</name>
    <dbReference type="NCBI Taxonomy" id="644295"/>
    <lineage>
        <taxon>Archaea</taxon>
        <taxon>Methanobacteriati</taxon>
        <taxon>Methanobacteriota</taxon>
        <taxon>Stenosarchaea group</taxon>
        <taxon>Methanomicrobia</taxon>
        <taxon>Methanosarcinales</taxon>
        <taxon>Methanosarcinaceae</taxon>
        <taxon>Methanohalobium</taxon>
    </lineage>
</organism>
<protein>
    <submittedName>
        <fullName evidence="3">Uncharacterized protein</fullName>
    </submittedName>
</protein>
<feature type="compositionally biased region" description="Basic residues" evidence="2">
    <location>
        <begin position="143"/>
        <end position="152"/>
    </location>
</feature>